<dbReference type="AlphaFoldDB" id="A0A510ID22"/>
<evidence type="ECO:0000313" key="3">
    <source>
        <dbReference type="Proteomes" id="UP000315115"/>
    </source>
</evidence>
<gene>
    <name evidence="2" type="ORF">VroAM7_40900</name>
</gene>
<keyword evidence="1" id="KW-0812">Transmembrane</keyword>
<proteinExistence type="predicted"/>
<evidence type="ECO:0000256" key="1">
    <source>
        <dbReference type="SAM" id="Phobius"/>
    </source>
</evidence>
<keyword evidence="1" id="KW-1133">Transmembrane helix</keyword>
<dbReference type="EMBL" id="AP019799">
    <property type="protein sequence ID" value="BBL91437.1"/>
    <property type="molecule type" value="Genomic_DNA"/>
</dbReference>
<organism evidence="2 3">
    <name type="scientific">Vibrio rotiferianus</name>
    <dbReference type="NCBI Taxonomy" id="190895"/>
    <lineage>
        <taxon>Bacteria</taxon>
        <taxon>Pseudomonadati</taxon>
        <taxon>Pseudomonadota</taxon>
        <taxon>Gammaproteobacteria</taxon>
        <taxon>Vibrionales</taxon>
        <taxon>Vibrionaceae</taxon>
        <taxon>Vibrio</taxon>
    </lineage>
</organism>
<protein>
    <submittedName>
        <fullName evidence="2">Uncharacterized protein</fullName>
    </submittedName>
</protein>
<feature type="transmembrane region" description="Helical" evidence="1">
    <location>
        <begin position="43"/>
        <end position="59"/>
    </location>
</feature>
<keyword evidence="1" id="KW-0472">Membrane</keyword>
<accession>A0A510ID22</accession>
<name>A0A510ID22_9VIBR</name>
<evidence type="ECO:0000313" key="2">
    <source>
        <dbReference type="EMBL" id="BBL91437.1"/>
    </source>
</evidence>
<dbReference type="Proteomes" id="UP000315115">
    <property type="component" value="Chromosome 2"/>
</dbReference>
<reference evidence="3" key="1">
    <citation type="submission" date="2019-07" db="EMBL/GenBank/DDBJ databases">
        <title>Complete Genome Sequences of Vibrion rotiferianus strain AM7.</title>
        <authorList>
            <person name="Miyazaki K."/>
            <person name="Wiseschart A."/>
            <person name="Pootanakit K."/>
            <person name="Ishimori K."/>
            <person name="Kitahara K."/>
        </authorList>
    </citation>
    <scope>NUCLEOTIDE SEQUENCE [LARGE SCALE GENOMIC DNA]</scope>
    <source>
        <strain evidence="3">AM7</strain>
    </source>
</reference>
<sequence>MIANYAVLEMIILMSERELSFLVGLLYPLSVRGISMPKHLEVAWAYGLSGVIVFVVVLLQ</sequence>